<name>A0ABS6JCK1_9BACI</name>
<dbReference type="RefSeq" id="WP_217064465.1">
    <property type="nucleotide sequence ID" value="NZ_JAHQCS010000037.1"/>
</dbReference>
<feature type="transmembrane region" description="Helical" evidence="1">
    <location>
        <begin position="82"/>
        <end position="99"/>
    </location>
</feature>
<keyword evidence="3" id="KW-1185">Reference proteome</keyword>
<organism evidence="2 3">
    <name type="scientific">Evansella tamaricis</name>
    <dbReference type="NCBI Taxonomy" id="2069301"/>
    <lineage>
        <taxon>Bacteria</taxon>
        <taxon>Bacillati</taxon>
        <taxon>Bacillota</taxon>
        <taxon>Bacilli</taxon>
        <taxon>Bacillales</taxon>
        <taxon>Bacillaceae</taxon>
        <taxon>Evansella</taxon>
    </lineage>
</organism>
<proteinExistence type="predicted"/>
<dbReference type="InterPro" id="IPR006938">
    <property type="entry name" value="DUF624"/>
</dbReference>
<dbReference type="Proteomes" id="UP000784880">
    <property type="component" value="Unassembled WGS sequence"/>
</dbReference>
<feature type="transmembrane region" description="Helical" evidence="1">
    <location>
        <begin position="111"/>
        <end position="135"/>
    </location>
</feature>
<keyword evidence="1" id="KW-0472">Membrane</keyword>
<evidence type="ECO:0000256" key="1">
    <source>
        <dbReference type="SAM" id="Phobius"/>
    </source>
</evidence>
<dbReference type="Pfam" id="PF04854">
    <property type="entry name" value="DUF624"/>
    <property type="match status" value="1"/>
</dbReference>
<keyword evidence="1" id="KW-1133">Transmembrane helix</keyword>
<sequence length="221" mass="25263">MMEFGGIAGMAYTFCTWFVRMFVLNILWLLFSLAGLIVFGIVPSTVALFTIIRKWLLGEQSVPIFKTYWKTYKSEFLKANKLGVLLILIGGTLLFNLYYLSNIDYGILSQIMYFGMFSILIIFLVTLLYVFPVFVHYETKVLQVIKNAFVIGVSNPVLTISMIISSILIYILLELTGFLFFFQVSLIASLIMWLANQSFVKIDSQRETNQPNQEVIESTST</sequence>
<keyword evidence="1" id="KW-0812">Transmembrane</keyword>
<reference evidence="2 3" key="1">
    <citation type="submission" date="2021-06" db="EMBL/GenBank/DDBJ databases">
        <title>Bacillus sp. RD4P76, an endophyte from a halophyte.</title>
        <authorList>
            <person name="Sun J.-Q."/>
        </authorList>
    </citation>
    <scope>NUCLEOTIDE SEQUENCE [LARGE SCALE GENOMIC DNA]</scope>
    <source>
        <strain evidence="2 3">CGMCC 1.15917</strain>
    </source>
</reference>
<feature type="transmembrane region" description="Helical" evidence="1">
    <location>
        <begin position="26"/>
        <end position="52"/>
    </location>
</feature>
<evidence type="ECO:0000313" key="2">
    <source>
        <dbReference type="EMBL" id="MBU9710572.1"/>
    </source>
</evidence>
<feature type="transmembrane region" description="Helical" evidence="1">
    <location>
        <begin position="178"/>
        <end position="196"/>
    </location>
</feature>
<accession>A0ABS6JCK1</accession>
<gene>
    <name evidence="2" type="ORF">KS419_02295</name>
</gene>
<protein>
    <submittedName>
        <fullName evidence="2">YesL family protein</fullName>
    </submittedName>
</protein>
<evidence type="ECO:0000313" key="3">
    <source>
        <dbReference type="Proteomes" id="UP000784880"/>
    </source>
</evidence>
<comment type="caution">
    <text evidence="2">The sequence shown here is derived from an EMBL/GenBank/DDBJ whole genome shotgun (WGS) entry which is preliminary data.</text>
</comment>
<feature type="transmembrane region" description="Helical" evidence="1">
    <location>
        <begin position="147"/>
        <end position="172"/>
    </location>
</feature>
<dbReference type="EMBL" id="JAHQCS010000037">
    <property type="protein sequence ID" value="MBU9710572.1"/>
    <property type="molecule type" value="Genomic_DNA"/>
</dbReference>